<name>Q66U75_CULSO</name>
<organism evidence="3">
    <name type="scientific">Culicoides sonorensis</name>
    <name type="common">Biting midge</name>
    <dbReference type="NCBI Taxonomy" id="179676"/>
    <lineage>
        <taxon>Eukaryota</taxon>
        <taxon>Metazoa</taxon>
        <taxon>Ecdysozoa</taxon>
        <taxon>Arthropoda</taxon>
        <taxon>Hexapoda</taxon>
        <taxon>Insecta</taxon>
        <taxon>Pterygota</taxon>
        <taxon>Neoptera</taxon>
        <taxon>Endopterygota</taxon>
        <taxon>Diptera</taxon>
        <taxon>Nematocera</taxon>
        <taxon>Chironomoidea</taxon>
        <taxon>Ceratopogonidae</taxon>
        <taxon>Ceratopogoninae</taxon>
        <taxon>Culicoides</taxon>
        <taxon>Monoculicoides</taxon>
    </lineage>
</organism>
<proteinExistence type="evidence at transcript level"/>
<accession>Q66U75</accession>
<reference evidence="3" key="1">
    <citation type="submission" date="2004-04" db="EMBL/GenBank/DDBJ databases">
        <title>Midgut and salivary gland transcriptomes of the arbovirus vector Culicoides sonorensis (Diptera: Ceratopogonidae).</title>
        <authorList>
            <person name="Campbell C.L."/>
            <person name="VanDyke K.A."/>
            <person name="Letchworth G.J."/>
            <person name="Wilson W.C."/>
        </authorList>
    </citation>
    <scope>NUCLEOTIDE SEQUENCE</scope>
</reference>
<feature type="region of interest" description="Disordered" evidence="1">
    <location>
        <begin position="186"/>
        <end position="206"/>
    </location>
</feature>
<dbReference type="AlphaFoldDB" id="Q66U75"/>
<evidence type="ECO:0000256" key="1">
    <source>
        <dbReference type="SAM" id="MobiDB-lite"/>
    </source>
</evidence>
<dbReference type="VEuPathDB" id="VectorBase:CSON010187"/>
<feature type="non-terminal residue" evidence="3">
    <location>
        <position position="1"/>
    </location>
</feature>
<feature type="compositionally biased region" description="Basic residues" evidence="1">
    <location>
        <begin position="190"/>
        <end position="199"/>
    </location>
</feature>
<feature type="chain" id="PRO_5004268847" evidence="2">
    <location>
        <begin position="28"/>
        <end position="206"/>
    </location>
</feature>
<protein>
    <submittedName>
        <fullName evidence="3">Uncharacterized protein</fullName>
    </submittedName>
</protein>
<evidence type="ECO:0000313" key="3">
    <source>
        <dbReference type="EMBL" id="AAU06502.1"/>
    </source>
</evidence>
<feature type="signal peptide" evidence="2">
    <location>
        <begin position="1"/>
        <end position="27"/>
    </location>
</feature>
<evidence type="ECO:0000256" key="2">
    <source>
        <dbReference type="SAM" id="SignalP"/>
    </source>
</evidence>
<keyword evidence="2" id="KW-0732">Signal</keyword>
<feature type="non-terminal residue" evidence="3">
    <location>
        <position position="206"/>
    </location>
</feature>
<dbReference type="EMBL" id="AY603588">
    <property type="protein sequence ID" value="AAU06502.1"/>
    <property type="molecule type" value="mRNA"/>
</dbReference>
<sequence length="206" mass="23399">DSFGIKMSLGIINLVFLALILLYGVKAQKPLFNDARDTLDLTGGDYYDDKQYPDLKNENKLYFRRPPGGLSTRKPVVKPNIPPDVEPIDSMKIENSLVKIGRIQGKTLWKEKTKNMPVRGYDFEVTSAGLNRKVKGIVVDMKKVKHNGFSINMNYVDMNYIVKIQSKSPMSGVATVQFYVNPPWTSAVKNKGKRKKRKEKNNNESK</sequence>